<accession>A0ABR7QEQ0</accession>
<reference evidence="3 4" key="1">
    <citation type="submission" date="2020-07" db="EMBL/GenBank/DDBJ databases">
        <title>Description of Kordia aestuariivivens sp. nov., isolated from a tidal flat.</title>
        <authorList>
            <person name="Park S."/>
            <person name="Yoon J.-H."/>
        </authorList>
    </citation>
    <scope>NUCLEOTIDE SEQUENCE [LARGE SCALE GENOMIC DNA]</scope>
    <source>
        <strain evidence="3 4">YSTF-M3</strain>
    </source>
</reference>
<evidence type="ECO:0000313" key="3">
    <source>
        <dbReference type="EMBL" id="MBC8757050.1"/>
    </source>
</evidence>
<dbReference type="PANTHER" id="PTHR46268:SF22">
    <property type="entry name" value="SENSOR PROTEIN KDPD-RELATED"/>
    <property type="match status" value="1"/>
</dbReference>
<dbReference type="Pfam" id="PF00582">
    <property type="entry name" value="Usp"/>
    <property type="match status" value="1"/>
</dbReference>
<proteinExistence type="inferred from homology"/>
<dbReference type="Proteomes" id="UP000619238">
    <property type="component" value="Unassembled WGS sequence"/>
</dbReference>
<feature type="domain" description="UspA" evidence="2">
    <location>
        <begin position="3"/>
        <end position="146"/>
    </location>
</feature>
<dbReference type="RefSeq" id="WP_187564095.1">
    <property type="nucleotide sequence ID" value="NZ_JACGWS010000016.1"/>
</dbReference>
<name>A0ABR7QEQ0_9FLAO</name>
<gene>
    <name evidence="3" type="ORF">H2O64_20425</name>
</gene>
<dbReference type="PANTHER" id="PTHR46268">
    <property type="entry name" value="STRESS RESPONSE PROTEIN NHAX"/>
    <property type="match status" value="1"/>
</dbReference>
<dbReference type="PRINTS" id="PR01438">
    <property type="entry name" value="UNVRSLSTRESS"/>
</dbReference>
<dbReference type="InterPro" id="IPR006016">
    <property type="entry name" value="UspA"/>
</dbReference>
<sequence>MINILLPTDFSDNSLNAIFYAVQLFKEQECNFILLNTYTPIIYQVEYMEVGSAQFGLIDAMKEASITGLNTMQRKIELEFPNPKHTFTQKSSFNMLVTEINDLQEEGAMDLIVMGTQGASGLKGILFGTNTIHVLKDAKCPLLAIPNNFAFEEPHELLFPSDYEISFQEKHLQFIKDIATLHHSRINILHVTHTDELTIGQKLNKETLAVFFKNTAHLFHTVHDTNVAKSITEFQSKSRINLLAMINNKHSFFENLFFGSKVKKIGFHLNIPFLVIPAKA</sequence>
<organism evidence="3 4">
    <name type="scientific">Kordia aestuariivivens</name>
    <dbReference type="NCBI Taxonomy" id="2759037"/>
    <lineage>
        <taxon>Bacteria</taxon>
        <taxon>Pseudomonadati</taxon>
        <taxon>Bacteroidota</taxon>
        <taxon>Flavobacteriia</taxon>
        <taxon>Flavobacteriales</taxon>
        <taxon>Flavobacteriaceae</taxon>
        <taxon>Kordia</taxon>
    </lineage>
</organism>
<dbReference type="EMBL" id="JACGWS010000016">
    <property type="protein sequence ID" value="MBC8757050.1"/>
    <property type="molecule type" value="Genomic_DNA"/>
</dbReference>
<evidence type="ECO:0000259" key="2">
    <source>
        <dbReference type="Pfam" id="PF00582"/>
    </source>
</evidence>
<dbReference type="CDD" id="cd00293">
    <property type="entry name" value="USP-like"/>
    <property type="match status" value="1"/>
</dbReference>
<evidence type="ECO:0000313" key="4">
    <source>
        <dbReference type="Proteomes" id="UP000619238"/>
    </source>
</evidence>
<dbReference type="InterPro" id="IPR006015">
    <property type="entry name" value="Universal_stress_UspA"/>
</dbReference>
<comment type="similarity">
    <text evidence="1">Belongs to the universal stress protein A family.</text>
</comment>
<dbReference type="Gene3D" id="3.40.50.12370">
    <property type="match status" value="1"/>
</dbReference>
<protein>
    <submittedName>
        <fullName evidence="3">Universal stress protein</fullName>
    </submittedName>
</protein>
<evidence type="ECO:0000256" key="1">
    <source>
        <dbReference type="ARBA" id="ARBA00008791"/>
    </source>
</evidence>
<keyword evidence="4" id="KW-1185">Reference proteome</keyword>
<comment type="caution">
    <text evidence="3">The sequence shown here is derived from an EMBL/GenBank/DDBJ whole genome shotgun (WGS) entry which is preliminary data.</text>
</comment>
<dbReference type="SUPFAM" id="SSF52402">
    <property type="entry name" value="Adenine nucleotide alpha hydrolases-like"/>
    <property type="match status" value="2"/>
</dbReference>